<proteinExistence type="predicted"/>
<feature type="transmembrane region" description="Helical" evidence="6">
    <location>
        <begin position="309"/>
        <end position="330"/>
    </location>
</feature>
<comment type="caution">
    <text evidence="8">The sequence shown here is derived from an EMBL/GenBank/DDBJ whole genome shotgun (WGS) entry which is preliminary data.</text>
</comment>
<dbReference type="PANTHER" id="PTHR23505:SF79">
    <property type="entry name" value="PROTEIN SPINSTER"/>
    <property type="match status" value="1"/>
</dbReference>
<dbReference type="InterPro" id="IPR044770">
    <property type="entry name" value="MFS_spinster-like"/>
</dbReference>
<accession>A0A939IMU2</accession>
<feature type="transmembrane region" description="Helical" evidence="6">
    <location>
        <begin position="336"/>
        <end position="362"/>
    </location>
</feature>
<evidence type="ECO:0000256" key="5">
    <source>
        <dbReference type="ARBA" id="ARBA00023136"/>
    </source>
</evidence>
<dbReference type="GO" id="GO:0016020">
    <property type="term" value="C:membrane"/>
    <property type="evidence" value="ECO:0007669"/>
    <property type="project" value="UniProtKB-SubCell"/>
</dbReference>
<evidence type="ECO:0000256" key="3">
    <source>
        <dbReference type="ARBA" id="ARBA00022692"/>
    </source>
</evidence>
<evidence type="ECO:0000259" key="7">
    <source>
        <dbReference type="PROSITE" id="PS50850"/>
    </source>
</evidence>
<feature type="transmembrane region" description="Helical" evidence="6">
    <location>
        <begin position="83"/>
        <end position="102"/>
    </location>
</feature>
<dbReference type="Gene3D" id="1.20.1250.20">
    <property type="entry name" value="MFS general substrate transporter like domains"/>
    <property type="match status" value="2"/>
</dbReference>
<keyword evidence="4 6" id="KW-1133">Transmembrane helix</keyword>
<reference evidence="8" key="1">
    <citation type="submission" date="2021-02" db="EMBL/GenBank/DDBJ databases">
        <title>PHA producing bacteria isolated from coastal sediment in Guangdong, Shenzhen.</title>
        <authorList>
            <person name="Zheng W."/>
            <person name="Yu S."/>
            <person name="Huang Y."/>
        </authorList>
    </citation>
    <scope>NUCLEOTIDE SEQUENCE</scope>
    <source>
        <strain evidence="8">TN14-10</strain>
    </source>
</reference>
<dbReference type="CDD" id="cd17328">
    <property type="entry name" value="MFS_spinster_like"/>
    <property type="match status" value="1"/>
</dbReference>
<protein>
    <submittedName>
        <fullName evidence="8">MFS transporter</fullName>
    </submittedName>
</protein>
<comment type="subcellular location">
    <subcellularLocation>
        <location evidence="1">Membrane</location>
        <topology evidence="1">Multi-pass membrane protein</topology>
    </subcellularLocation>
</comment>
<dbReference type="Pfam" id="PF07690">
    <property type="entry name" value="MFS_1"/>
    <property type="match status" value="1"/>
</dbReference>
<organism evidence="8 9">
    <name type="scientific">Parahaliea mediterranea</name>
    <dbReference type="NCBI Taxonomy" id="651086"/>
    <lineage>
        <taxon>Bacteria</taxon>
        <taxon>Pseudomonadati</taxon>
        <taxon>Pseudomonadota</taxon>
        <taxon>Gammaproteobacteria</taxon>
        <taxon>Cellvibrionales</taxon>
        <taxon>Halieaceae</taxon>
        <taxon>Parahaliea</taxon>
    </lineage>
</organism>
<feature type="transmembrane region" description="Helical" evidence="6">
    <location>
        <begin position="186"/>
        <end position="205"/>
    </location>
</feature>
<keyword evidence="2" id="KW-0813">Transport</keyword>
<feature type="transmembrane region" description="Helical" evidence="6">
    <location>
        <begin position="239"/>
        <end position="259"/>
    </location>
</feature>
<sequence>MKSTKHKTISISACVTLFALVMANISSLLDRSIMSLLVDPIKRDLEISDVQFGLLHGLAFALLYSVMGVPIGRLVDKYNRMRIIASGISVWSIMTALCGMASSYITLFLARVGVGVGEATLNPAAYSLLSDSFPRQYIARAIGVFMMATYVGVGLSYILAGALVNFFGGHDAVMIPVLGETSTWKIVFFIAAIPGFFIAAGMLCIKEPRRTGLRYNYESKESVSVSTLFDFLQKNKKSLITHLFGFIGGVAFANGLLLWSPTIIHNNHGVPIGEVGQEFGVLLIIVGGAGPFLGGWISDFMYSKNIASAPIKAAILLSTIALIPAVMFTWMQSIILTYILLSLVILILTAQLGLAITALQVITPNELRGQVSAIFLLVVNLVGVGFGPALIPFIAGFFSTSYGLNMAVSIVGCMAFLCSIVALAMGISAYDDSDQSMSLS</sequence>
<dbReference type="SUPFAM" id="SSF103473">
    <property type="entry name" value="MFS general substrate transporter"/>
    <property type="match status" value="1"/>
</dbReference>
<dbReference type="InterPro" id="IPR011701">
    <property type="entry name" value="MFS"/>
</dbReference>
<dbReference type="PANTHER" id="PTHR23505">
    <property type="entry name" value="SPINSTER"/>
    <property type="match status" value="1"/>
</dbReference>
<dbReference type="InterPro" id="IPR036259">
    <property type="entry name" value="MFS_trans_sf"/>
</dbReference>
<evidence type="ECO:0000313" key="8">
    <source>
        <dbReference type="EMBL" id="MBN7797388.1"/>
    </source>
</evidence>
<keyword evidence="5 6" id="KW-0472">Membrane</keyword>
<dbReference type="GO" id="GO:0022857">
    <property type="term" value="F:transmembrane transporter activity"/>
    <property type="evidence" value="ECO:0007669"/>
    <property type="project" value="InterPro"/>
</dbReference>
<evidence type="ECO:0000256" key="2">
    <source>
        <dbReference type="ARBA" id="ARBA00022448"/>
    </source>
</evidence>
<dbReference type="EMBL" id="JAFKCZ010000008">
    <property type="protein sequence ID" value="MBN7797388.1"/>
    <property type="molecule type" value="Genomic_DNA"/>
</dbReference>
<feature type="transmembrane region" description="Helical" evidence="6">
    <location>
        <begin position="374"/>
        <end position="398"/>
    </location>
</feature>
<feature type="domain" description="Major facilitator superfamily (MFS) profile" evidence="7">
    <location>
        <begin position="16"/>
        <end position="430"/>
    </location>
</feature>
<gene>
    <name evidence="8" type="ORF">JYP50_12340</name>
</gene>
<dbReference type="AlphaFoldDB" id="A0A939IMU2"/>
<feature type="transmembrane region" description="Helical" evidence="6">
    <location>
        <begin position="141"/>
        <end position="166"/>
    </location>
</feature>
<evidence type="ECO:0000256" key="6">
    <source>
        <dbReference type="SAM" id="Phobius"/>
    </source>
</evidence>
<dbReference type="Proteomes" id="UP000664303">
    <property type="component" value="Unassembled WGS sequence"/>
</dbReference>
<evidence type="ECO:0000256" key="1">
    <source>
        <dbReference type="ARBA" id="ARBA00004141"/>
    </source>
</evidence>
<keyword evidence="9" id="KW-1185">Reference proteome</keyword>
<evidence type="ECO:0000256" key="4">
    <source>
        <dbReference type="ARBA" id="ARBA00022989"/>
    </source>
</evidence>
<dbReference type="RefSeq" id="WP_206560836.1">
    <property type="nucleotide sequence ID" value="NZ_JAFKCZ010000008.1"/>
</dbReference>
<feature type="transmembrane region" description="Helical" evidence="6">
    <location>
        <begin position="108"/>
        <end position="129"/>
    </location>
</feature>
<feature type="transmembrane region" description="Helical" evidence="6">
    <location>
        <begin position="404"/>
        <end position="430"/>
    </location>
</feature>
<name>A0A939IMU2_9GAMM</name>
<evidence type="ECO:0000313" key="9">
    <source>
        <dbReference type="Proteomes" id="UP000664303"/>
    </source>
</evidence>
<feature type="transmembrane region" description="Helical" evidence="6">
    <location>
        <begin position="52"/>
        <end position="71"/>
    </location>
</feature>
<feature type="transmembrane region" description="Helical" evidence="6">
    <location>
        <begin position="279"/>
        <end position="297"/>
    </location>
</feature>
<dbReference type="InterPro" id="IPR020846">
    <property type="entry name" value="MFS_dom"/>
</dbReference>
<keyword evidence="3 6" id="KW-0812">Transmembrane</keyword>
<dbReference type="PROSITE" id="PS50850">
    <property type="entry name" value="MFS"/>
    <property type="match status" value="1"/>
</dbReference>